<evidence type="ECO:0000256" key="9">
    <source>
        <dbReference type="SAM" id="Phobius"/>
    </source>
</evidence>
<feature type="transmembrane region" description="Helical" evidence="9">
    <location>
        <begin position="74"/>
        <end position="96"/>
    </location>
</feature>
<dbReference type="Proteomes" id="UP000694865">
    <property type="component" value="Unplaced"/>
</dbReference>
<feature type="transmembrane region" description="Helical" evidence="9">
    <location>
        <begin position="197"/>
        <end position="220"/>
    </location>
</feature>
<keyword evidence="2" id="KW-1003">Cell membrane</keyword>
<feature type="domain" description="G-protein coupled receptors family 1 profile" evidence="10">
    <location>
        <begin position="53"/>
        <end position="299"/>
    </location>
</feature>
<sequence>MHNITRHMNDSTSLIFENATAIFPYIFRSPPSWVFHDLIPTLASVLCVCGLLGNGVVIFVMIRYPSMISVPNTYILNLASADFLYFLGVPFLTYFNTTRRWSFGDFMCKFSMGVDGMNTFTGIFTLTAMAIDRYFATVHAVFSTRFRCVLTTRVVCMVLWLVSIIVTLPLWRYASTETYDNVTVCSINCPLYVEQLFVVYSFLTAFVIPLTIIILCYLSILNFLANRRRNMRTRTFNLGRISVMVLTTVIFFFACWLPFWAIRIILYVSPSTHSLVLQIMYYCTPLLSSVNSCFNPVIYTWFKDDFRNQIKQCMCNMLCKRQKKMRTEHMGAMNQSRQRTVPCHVTASNTSTRTQRDVTKC</sequence>
<accession>A0ABM0MLR7</accession>
<proteinExistence type="predicted"/>
<keyword evidence="6 9" id="KW-0472">Membrane</keyword>
<gene>
    <name evidence="12" type="primary">LOC102808579</name>
</gene>
<dbReference type="GeneID" id="102808579"/>
<evidence type="ECO:0000256" key="1">
    <source>
        <dbReference type="ARBA" id="ARBA00004651"/>
    </source>
</evidence>
<feature type="transmembrane region" description="Helical" evidence="9">
    <location>
        <begin position="38"/>
        <end position="62"/>
    </location>
</feature>
<dbReference type="InterPro" id="IPR000276">
    <property type="entry name" value="GPCR_Rhodpsn"/>
</dbReference>
<feature type="transmembrane region" description="Helical" evidence="9">
    <location>
        <begin position="116"/>
        <end position="136"/>
    </location>
</feature>
<keyword evidence="11" id="KW-1185">Reference proteome</keyword>
<comment type="subcellular location">
    <subcellularLocation>
        <location evidence="1">Cell membrane</location>
        <topology evidence="1">Multi-pass membrane protein</topology>
    </subcellularLocation>
</comment>
<evidence type="ECO:0000259" key="10">
    <source>
        <dbReference type="PROSITE" id="PS50262"/>
    </source>
</evidence>
<evidence type="ECO:0000256" key="8">
    <source>
        <dbReference type="ARBA" id="ARBA00023224"/>
    </source>
</evidence>
<keyword evidence="8" id="KW-0807">Transducer</keyword>
<keyword evidence="3 9" id="KW-0812">Transmembrane</keyword>
<feature type="transmembrane region" description="Helical" evidence="9">
    <location>
        <begin position="241"/>
        <end position="267"/>
    </location>
</feature>
<feature type="transmembrane region" description="Helical" evidence="9">
    <location>
        <begin position="148"/>
        <end position="171"/>
    </location>
</feature>
<dbReference type="InterPro" id="IPR017452">
    <property type="entry name" value="GPCR_Rhodpsn_7TM"/>
</dbReference>
<evidence type="ECO:0000256" key="6">
    <source>
        <dbReference type="ARBA" id="ARBA00023136"/>
    </source>
</evidence>
<evidence type="ECO:0000313" key="11">
    <source>
        <dbReference type="Proteomes" id="UP000694865"/>
    </source>
</evidence>
<dbReference type="SUPFAM" id="SSF81321">
    <property type="entry name" value="Family A G protein-coupled receptor-like"/>
    <property type="match status" value="1"/>
</dbReference>
<keyword evidence="7" id="KW-0675">Receptor</keyword>
<reference evidence="12" key="1">
    <citation type="submission" date="2025-08" db="UniProtKB">
        <authorList>
            <consortium name="RefSeq"/>
        </authorList>
    </citation>
    <scope>IDENTIFICATION</scope>
    <source>
        <tissue evidence="12">Testes</tissue>
    </source>
</reference>
<evidence type="ECO:0000256" key="4">
    <source>
        <dbReference type="ARBA" id="ARBA00022989"/>
    </source>
</evidence>
<evidence type="ECO:0000256" key="3">
    <source>
        <dbReference type="ARBA" id="ARBA00022692"/>
    </source>
</evidence>
<evidence type="ECO:0000256" key="5">
    <source>
        <dbReference type="ARBA" id="ARBA00023040"/>
    </source>
</evidence>
<dbReference type="PANTHER" id="PTHR24229">
    <property type="entry name" value="NEUROPEPTIDES RECEPTOR"/>
    <property type="match status" value="1"/>
</dbReference>
<keyword evidence="4 9" id="KW-1133">Transmembrane helix</keyword>
<dbReference type="Pfam" id="PF00001">
    <property type="entry name" value="7tm_1"/>
    <property type="match status" value="1"/>
</dbReference>
<organism evidence="11 12">
    <name type="scientific">Saccoglossus kowalevskii</name>
    <name type="common">Acorn worm</name>
    <dbReference type="NCBI Taxonomy" id="10224"/>
    <lineage>
        <taxon>Eukaryota</taxon>
        <taxon>Metazoa</taxon>
        <taxon>Hemichordata</taxon>
        <taxon>Enteropneusta</taxon>
        <taxon>Harrimaniidae</taxon>
        <taxon>Saccoglossus</taxon>
    </lineage>
</organism>
<feature type="transmembrane region" description="Helical" evidence="9">
    <location>
        <begin position="279"/>
        <end position="302"/>
    </location>
</feature>
<evidence type="ECO:0000256" key="7">
    <source>
        <dbReference type="ARBA" id="ARBA00023170"/>
    </source>
</evidence>
<dbReference type="PROSITE" id="PS50262">
    <property type="entry name" value="G_PROTEIN_RECEP_F1_2"/>
    <property type="match status" value="1"/>
</dbReference>
<dbReference type="RefSeq" id="XP_006820958.1">
    <property type="nucleotide sequence ID" value="XM_006820895.1"/>
</dbReference>
<keyword evidence="5" id="KW-0297">G-protein coupled receptor</keyword>
<dbReference type="Gene3D" id="1.20.1070.10">
    <property type="entry name" value="Rhodopsin 7-helix transmembrane proteins"/>
    <property type="match status" value="1"/>
</dbReference>
<protein>
    <submittedName>
        <fullName evidence="12">Somatostatin receptor type 5-like</fullName>
    </submittedName>
</protein>
<evidence type="ECO:0000256" key="2">
    <source>
        <dbReference type="ARBA" id="ARBA00022475"/>
    </source>
</evidence>
<dbReference type="PRINTS" id="PR00237">
    <property type="entry name" value="GPCRRHODOPSN"/>
</dbReference>
<dbReference type="PANTHER" id="PTHR24229:SF40">
    <property type="entry name" value="ALLATOSTATIN C RECEPTOR 1-RELATED"/>
    <property type="match status" value="1"/>
</dbReference>
<name>A0ABM0MLR7_SACKO</name>
<evidence type="ECO:0000313" key="12">
    <source>
        <dbReference type="RefSeq" id="XP_006820958.1"/>
    </source>
</evidence>